<evidence type="ECO:0000313" key="9">
    <source>
        <dbReference type="EMBL" id="QDT12110.1"/>
    </source>
</evidence>
<dbReference type="InterPro" id="IPR009056">
    <property type="entry name" value="Cyt_c-like_dom"/>
</dbReference>
<organism evidence="9 10">
    <name type="scientific">Stieleria marina</name>
    <dbReference type="NCBI Taxonomy" id="1930275"/>
    <lineage>
        <taxon>Bacteria</taxon>
        <taxon>Pseudomonadati</taxon>
        <taxon>Planctomycetota</taxon>
        <taxon>Planctomycetia</taxon>
        <taxon>Pirellulales</taxon>
        <taxon>Pirellulaceae</taxon>
        <taxon>Stieleria</taxon>
    </lineage>
</organism>
<dbReference type="Gene3D" id="1.10.760.10">
    <property type="entry name" value="Cytochrome c-like domain"/>
    <property type="match status" value="1"/>
</dbReference>
<dbReference type="NCBIfam" id="TIGR02604">
    <property type="entry name" value="Piru_Ver_Nterm"/>
    <property type="match status" value="1"/>
</dbReference>
<dbReference type="RefSeq" id="WP_145419835.1">
    <property type="nucleotide sequence ID" value="NZ_CP036526.1"/>
</dbReference>
<dbReference type="InterPro" id="IPR028994">
    <property type="entry name" value="Integrin_alpha_N"/>
</dbReference>
<feature type="chain" id="PRO_5021916125" evidence="7">
    <location>
        <begin position="21"/>
        <end position="1565"/>
    </location>
</feature>
<dbReference type="Pfam" id="PF23500">
    <property type="entry name" value="DUF7133"/>
    <property type="match status" value="1"/>
</dbReference>
<dbReference type="GO" id="GO:0020037">
    <property type="term" value="F:heme binding"/>
    <property type="evidence" value="ECO:0007669"/>
    <property type="project" value="InterPro"/>
</dbReference>
<proteinExistence type="predicted"/>
<feature type="domain" description="Cytochrome c" evidence="8">
    <location>
        <begin position="1432"/>
        <end position="1565"/>
    </location>
</feature>
<dbReference type="Proteomes" id="UP000319817">
    <property type="component" value="Chromosome"/>
</dbReference>
<evidence type="ECO:0000256" key="3">
    <source>
        <dbReference type="ARBA" id="ARBA00022729"/>
    </source>
</evidence>
<evidence type="ECO:0000256" key="2">
    <source>
        <dbReference type="ARBA" id="ARBA00022723"/>
    </source>
</evidence>
<keyword evidence="4 5" id="KW-0408">Iron</keyword>
<dbReference type="Pfam" id="PF13517">
    <property type="entry name" value="FG-GAP_3"/>
    <property type="match status" value="1"/>
</dbReference>
<keyword evidence="3 7" id="KW-0732">Signal</keyword>
<dbReference type="InterPro" id="IPR011989">
    <property type="entry name" value="ARM-like"/>
</dbReference>
<dbReference type="InterPro" id="IPR013427">
    <property type="entry name" value="Haem-bd_dom_put"/>
</dbReference>
<feature type="region of interest" description="Disordered" evidence="6">
    <location>
        <begin position="407"/>
        <end position="427"/>
    </location>
</feature>
<sequence precursor="true">MQRHVLSFLGSLLIAGVTFAQPPARKTRPAPVPTNPLTYLDQYSDSYYPHTTFPKLTTPQWIGEPGVDAVVTLGIDDMRDTAKYEAYIRPILERLKQIDGRAALSIMPCKVAPDDPQLQSWLDEGVSIETHTTDHPCPCLQGGDFAKAKATYDSCVDTMFSIPGNHPVAFRFPCMDSLNTPSPRAFAEIINQKTPAGNFLQASTSVVCVLNSSDPQLPKSLTLNTDGGERFERYIPFPSFVNKIQNYPYPYPIGKLCWEFPCTIPDDWQGQNIQQPTNPRTVDDMLAAIEATVIKKGIANIVFHPYEWIRNDQMASLVDRVDRKFGKRVKFLTFKECVQRLTDNLLLGQSIRATDGGDNGVRLLDLNDDGFLDVLIGNEKLQIARVWQPKTKTWKDLPHDILITSAPNGPQVAQQDTAGTNPDPTPANRIDHGVRFGKDGAGNTIAFVNNDDAQATYVFTESKVKQTPLPAALAKIKTTVNGIDQGVRLRDINGDGISEILVGNPSMKSILHRTDKGDWQKLTDLPFAIVTEDGGDNAVRFVDFDGDRYDDIIVSNGHESAICLYDPSQDAFANPAESSVDIPLIVRDGTNNGVWFAEGHLWVQNEDTHRMPDGVDRRSYAELLGKTQPNPRSPELSLDSIRLRPGFTIQQVAAEPLVMDPVAIDFGPDGKLWVVEMADYPLGMDDKGKPGGRVRYLTDNDGDGIYDQSTLFLDNIPFPTGVIAWKDGVIVSAAPTIFFAADRDGDGKAEVREELYRGFTQGNQQHLVNGFERGLDNWLYLANGDSGGVVKSVKTNKEIDIRGQDLRIRPGDGSLDAQAGRTQFGRHRDDHGNWFGCSNPLPLRHYVLADHYMRRNIHVAPPSASNDIARVDNTQVFPISRILSHWSGYKPPAPGTGHKFTSACSTSIYRDVLLGEDFADNTFTCEPVHNVVHRRKLIRDGVTFRSERPADESDREFLASTDSWFRPATVTTGPDGAIWVVDMYRLVLEHPEWIDDKREKELFLRSGHDRGRIYRVFPSDAAPRQIPKLSESTTDELIQQLASPNGRTRDLAQTLLIDQHDPAATPKLRNMAAKSPSGLGRLHALCTLDGLGLIQTDDLETALNDAHATVRRHAIRLCEPFVSNDNQTATEMLIAMEECIADEPQVRLQLAYSLGVCKSLLATRMLEKLAAADLDDTYLRGAVMSSLHDENFADFFEAVFRHQGLADQYGSTLIDMAARLGRVELVKKSFVELMDKFDAKNPSEVDFLKLAAFFRLNQQNGELLGISAKSERKKIVYDSWWLVRSPRFTAAHRAAVIDLAAPFFLDAPSFTDDLHACLSAKEPTQVQLAAAKVIVAKTPHTIFQHFPEFSPLIRGEVIELLLAREKTALLLAQRIEEGEVYRSEISLQARKRLTEHPSEKVRKIAQTLWHDSPTTGVKSILARYADSSAKRGDVTEGLKIFNTQCAACHKVRGTGFAVGPDLSAIKNRSPEAMLTAILDPGAAVEDKFRSYNLLTDDGTVHTGFVARETGTSLTLRMQQGKEVTLLRDEIEQMTATGKSLMPEGLEKVISPEDMNHLLAFLAEIR</sequence>
<dbReference type="Gene3D" id="1.25.10.10">
    <property type="entry name" value="Leucine-rich Repeat Variant"/>
    <property type="match status" value="1"/>
</dbReference>
<dbReference type="Gene3D" id="2.120.10.30">
    <property type="entry name" value="TolB, C-terminal domain"/>
    <property type="match status" value="1"/>
</dbReference>
<evidence type="ECO:0000256" key="1">
    <source>
        <dbReference type="ARBA" id="ARBA00022617"/>
    </source>
</evidence>
<dbReference type="NCBIfam" id="TIGR02603">
    <property type="entry name" value="CxxCH_TIGR02603"/>
    <property type="match status" value="1"/>
</dbReference>
<dbReference type="GO" id="GO:0005975">
    <property type="term" value="P:carbohydrate metabolic process"/>
    <property type="evidence" value="ECO:0007669"/>
    <property type="project" value="InterPro"/>
</dbReference>
<dbReference type="InterPro" id="IPR013517">
    <property type="entry name" value="FG-GAP"/>
</dbReference>
<evidence type="ECO:0000256" key="6">
    <source>
        <dbReference type="SAM" id="MobiDB-lite"/>
    </source>
</evidence>
<feature type="signal peptide" evidence="7">
    <location>
        <begin position="1"/>
        <end position="20"/>
    </location>
</feature>
<dbReference type="SUPFAM" id="SSF69318">
    <property type="entry name" value="Integrin alpha N-terminal domain"/>
    <property type="match status" value="1"/>
</dbReference>
<reference evidence="9 10" key="1">
    <citation type="submission" date="2019-02" db="EMBL/GenBank/DDBJ databases">
        <title>Deep-cultivation of Planctomycetes and their phenomic and genomic characterization uncovers novel biology.</title>
        <authorList>
            <person name="Wiegand S."/>
            <person name="Jogler M."/>
            <person name="Boedeker C."/>
            <person name="Pinto D."/>
            <person name="Vollmers J."/>
            <person name="Rivas-Marin E."/>
            <person name="Kohn T."/>
            <person name="Peeters S.H."/>
            <person name="Heuer A."/>
            <person name="Rast P."/>
            <person name="Oberbeckmann S."/>
            <person name="Bunk B."/>
            <person name="Jeske O."/>
            <person name="Meyerdierks A."/>
            <person name="Storesund J.E."/>
            <person name="Kallscheuer N."/>
            <person name="Luecker S."/>
            <person name="Lage O.M."/>
            <person name="Pohl T."/>
            <person name="Merkel B.J."/>
            <person name="Hornburger P."/>
            <person name="Mueller R.-W."/>
            <person name="Bruemmer F."/>
            <person name="Labrenz M."/>
            <person name="Spormann A.M."/>
            <person name="Op den Camp H."/>
            <person name="Overmann J."/>
            <person name="Amann R."/>
            <person name="Jetten M.S.M."/>
            <person name="Mascher T."/>
            <person name="Medema M.H."/>
            <person name="Devos D.P."/>
            <person name="Kaster A.-K."/>
            <person name="Ovreas L."/>
            <person name="Rohde M."/>
            <person name="Galperin M.Y."/>
            <person name="Jogler C."/>
        </authorList>
    </citation>
    <scope>NUCLEOTIDE SEQUENCE [LARGE SCALE GENOMIC DNA]</scope>
    <source>
        <strain evidence="9 10">K23_9</strain>
    </source>
</reference>
<dbReference type="Gene3D" id="3.20.20.370">
    <property type="entry name" value="Glycoside hydrolase/deacetylase"/>
    <property type="match status" value="1"/>
</dbReference>
<evidence type="ECO:0000259" key="8">
    <source>
        <dbReference type="PROSITE" id="PS51007"/>
    </source>
</evidence>
<dbReference type="InterPro" id="IPR016024">
    <property type="entry name" value="ARM-type_fold"/>
</dbReference>
<gene>
    <name evidence="9" type="ORF">K239x_41180</name>
</gene>
<dbReference type="SUPFAM" id="SSF48371">
    <property type="entry name" value="ARM repeat"/>
    <property type="match status" value="1"/>
</dbReference>
<evidence type="ECO:0000313" key="10">
    <source>
        <dbReference type="Proteomes" id="UP000319817"/>
    </source>
</evidence>
<dbReference type="SUPFAM" id="SSF50952">
    <property type="entry name" value="Soluble quinoprotein glucose dehydrogenase"/>
    <property type="match status" value="1"/>
</dbReference>
<dbReference type="PANTHER" id="PTHR33546">
    <property type="entry name" value="LARGE, MULTIFUNCTIONAL SECRETED PROTEIN-RELATED"/>
    <property type="match status" value="1"/>
</dbReference>
<protein>
    <submittedName>
        <fullName evidence="9">Cytochrome c</fullName>
    </submittedName>
</protein>
<dbReference type="InterPro" id="IPR011330">
    <property type="entry name" value="Glyco_hydro/deAcase_b/a-brl"/>
</dbReference>
<dbReference type="Gene3D" id="2.130.10.130">
    <property type="entry name" value="Integrin alpha, N-terminal"/>
    <property type="match status" value="1"/>
</dbReference>
<dbReference type="InterPro" id="IPR013428">
    <property type="entry name" value="Membrane-bound_put_N"/>
</dbReference>
<dbReference type="InterPro" id="IPR011042">
    <property type="entry name" value="6-blade_b-propeller_TolB-like"/>
</dbReference>
<dbReference type="EMBL" id="CP036526">
    <property type="protein sequence ID" value="QDT12110.1"/>
    <property type="molecule type" value="Genomic_DNA"/>
</dbReference>
<dbReference type="InterPro" id="IPR036909">
    <property type="entry name" value="Cyt_c-like_dom_sf"/>
</dbReference>
<dbReference type="Pfam" id="PF00034">
    <property type="entry name" value="Cytochrom_C"/>
    <property type="match status" value="1"/>
</dbReference>
<evidence type="ECO:0000256" key="7">
    <source>
        <dbReference type="SAM" id="SignalP"/>
    </source>
</evidence>
<dbReference type="SUPFAM" id="SSF46626">
    <property type="entry name" value="Cytochrome c"/>
    <property type="match status" value="1"/>
</dbReference>
<dbReference type="PANTHER" id="PTHR33546:SF1">
    <property type="entry name" value="LARGE, MULTIFUNCTIONAL SECRETED PROTEIN"/>
    <property type="match status" value="1"/>
</dbReference>
<dbReference type="OrthoDB" id="230287at2"/>
<dbReference type="GO" id="GO:0046872">
    <property type="term" value="F:metal ion binding"/>
    <property type="evidence" value="ECO:0007669"/>
    <property type="project" value="UniProtKB-KW"/>
</dbReference>
<keyword evidence="2 5" id="KW-0479">Metal-binding</keyword>
<dbReference type="InterPro" id="IPR011041">
    <property type="entry name" value="Quinoprot_gluc/sorb_DH_b-prop"/>
</dbReference>
<accession>A0A517NYB4</accession>
<keyword evidence="1 5" id="KW-0349">Heme</keyword>
<dbReference type="InterPro" id="IPR055557">
    <property type="entry name" value="DUF7133"/>
</dbReference>
<evidence type="ECO:0000256" key="5">
    <source>
        <dbReference type="PROSITE-ProRule" id="PRU00433"/>
    </source>
</evidence>
<dbReference type="PROSITE" id="PS51007">
    <property type="entry name" value="CYTC"/>
    <property type="match status" value="1"/>
</dbReference>
<feature type="compositionally biased region" description="Polar residues" evidence="6">
    <location>
        <begin position="407"/>
        <end position="422"/>
    </location>
</feature>
<name>A0A517NYB4_9BACT</name>
<dbReference type="SUPFAM" id="SSF88713">
    <property type="entry name" value="Glycoside hydrolase/deacetylase"/>
    <property type="match status" value="1"/>
</dbReference>
<dbReference type="GO" id="GO:0009055">
    <property type="term" value="F:electron transfer activity"/>
    <property type="evidence" value="ECO:0007669"/>
    <property type="project" value="InterPro"/>
</dbReference>
<evidence type="ECO:0000256" key="4">
    <source>
        <dbReference type="ARBA" id="ARBA00023004"/>
    </source>
</evidence>
<keyword evidence="10" id="KW-1185">Reference proteome</keyword>